<dbReference type="EMBL" id="IACM01086204">
    <property type="protein sequence ID" value="LAB30836.1"/>
    <property type="molecule type" value="Transcribed_RNA"/>
</dbReference>
<comment type="similarity">
    <text evidence="1">Belongs to the ClpA/ClpB family. Torsin subfamily.</text>
</comment>
<evidence type="ECO:0000256" key="1">
    <source>
        <dbReference type="ARBA" id="ARBA00006235"/>
    </source>
</evidence>
<dbReference type="InterPro" id="IPR001270">
    <property type="entry name" value="ClpA/B"/>
</dbReference>
<reference evidence="4" key="1">
    <citation type="submission" date="2017-07" db="EMBL/GenBank/DDBJ databases">
        <authorList>
            <person name="Mikheyev A."/>
            <person name="Grau M."/>
        </authorList>
    </citation>
    <scope>NUCLEOTIDE SEQUENCE</scope>
    <source>
        <tissue evidence="4">Venom_gland</tissue>
    </source>
</reference>
<dbReference type="Pfam" id="PF21376">
    <property type="entry name" value="TOR1A_C"/>
    <property type="match status" value="1"/>
</dbReference>
<dbReference type="InterPro" id="IPR027417">
    <property type="entry name" value="P-loop_NTPase"/>
</dbReference>
<reference evidence="4" key="2">
    <citation type="submission" date="2017-11" db="EMBL/GenBank/DDBJ databases">
        <title>Coralsnake Venomics: Analyses of Venom Gland Transcriptomes and Proteomes of Six Brazilian Taxa.</title>
        <authorList>
            <person name="Aird S.D."/>
            <person name="Jorge da Silva N."/>
            <person name="Qiu L."/>
            <person name="Villar-Briones A."/>
            <person name="Aparecida-Saddi V."/>
            <person name="Campos-Telles M.P."/>
            <person name="Grau M."/>
            <person name="Mikheyev A.S."/>
        </authorList>
    </citation>
    <scope>NUCLEOTIDE SEQUENCE</scope>
    <source>
        <tissue evidence="4">Venom_gland</tissue>
    </source>
</reference>
<dbReference type="SUPFAM" id="SSF52540">
    <property type="entry name" value="P-loop containing nucleoside triphosphate hydrolases"/>
    <property type="match status" value="1"/>
</dbReference>
<dbReference type="GO" id="GO:0005635">
    <property type="term" value="C:nuclear envelope"/>
    <property type="evidence" value="ECO:0007669"/>
    <property type="project" value="TreeGrafter"/>
</dbReference>
<dbReference type="GO" id="GO:0005524">
    <property type="term" value="F:ATP binding"/>
    <property type="evidence" value="ECO:0007669"/>
    <property type="project" value="InterPro"/>
</dbReference>
<organism evidence="4">
    <name type="scientific">Micrurus spixii</name>
    <name type="common">Amazon coral snake</name>
    <dbReference type="NCBI Taxonomy" id="129469"/>
    <lineage>
        <taxon>Eukaryota</taxon>
        <taxon>Metazoa</taxon>
        <taxon>Chordata</taxon>
        <taxon>Craniata</taxon>
        <taxon>Vertebrata</taxon>
        <taxon>Euteleostomi</taxon>
        <taxon>Lepidosauria</taxon>
        <taxon>Squamata</taxon>
        <taxon>Bifurcata</taxon>
        <taxon>Unidentata</taxon>
        <taxon>Episquamata</taxon>
        <taxon>Toxicofera</taxon>
        <taxon>Serpentes</taxon>
        <taxon>Colubroidea</taxon>
        <taxon>Elapidae</taxon>
        <taxon>Elapinae</taxon>
        <taxon>Micrurus</taxon>
    </lineage>
</organism>
<name>A0A2D4MDB8_9SAUR</name>
<keyword evidence="2" id="KW-0732">Signal</keyword>
<accession>A0A2D4MDB8</accession>
<evidence type="ECO:0000256" key="2">
    <source>
        <dbReference type="SAM" id="SignalP"/>
    </source>
</evidence>
<dbReference type="AlphaFoldDB" id="A0A2D4MDB8"/>
<dbReference type="Pfam" id="PF06309">
    <property type="entry name" value="Torsin"/>
    <property type="match status" value="1"/>
</dbReference>
<feature type="signal peptide" evidence="2">
    <location>
        <begin position="1"/>
        <end position="22"/>
    </location>
</feature>
<dbReference type="InterPro" id="IPR049337">
    <property type="entry name" value="TOR1A_C"/>
</dbReference>
<dbReference type="PANTHER" id="PTHR10760:SF3">
    <property type="entry name" value="TORSIN-3A"/>
    <property type="match status" value="1"/>
</dbReference>
<dbReference type="GO" id="GO:0016887">
    <property type="term" value="F:ATP hydrolysis activity"/>
    <property type="evidence" value="ECO:0007669"/>
    <property type="project" value="InterPro"/>
</dbReference>
<dbReference type="Gene3D" id="3.40.50.300">
    <property type="entry name" value="P-loop containing nucleotide triphosphate hydrolases"/>
    <property type="match status" value="1"/>
</dbReference>
<feature type="domain" description="Torsin-1A C-terminal" evidence="3">
    <location>
        <begin position="371"/>
        <end position="424"/>
    </location>
</feature>
<sequence>MAFRTIFFAKCWPWSRLLRTSCKPVILLTTLQSPVGQHLPNPQYQLETNSVTMGNFQSCCPRMPPLLPSSSSSRCVRPPSSSSQPSCHNWHLLACQLWQEGCEEEEGGRTQREEEEEGSRGGILGQHDWKLPMVTELVSNWYCGFGRCCPTGDCRVVNNITGLQLVLSKRLHGQHLAKKIVLKAIRGFLEKQQPEKALTLSFHGWSGTGKNFVARLMAEHLYRDGLKSDCVKIFISVLHFPHLNYMDLYKVELTKQISETVGLCEQSLFIFDEAEKLHPDLLNALEPYVGHNGNTDKVDYRRSIFLFLSNTGGHIINKIALDFWQAGQGREEITMEYLEQFLRRDLLDAPDAHNLLLQENLIDFLVPFLPLEYQHVKLCARDAFLARDLQFTEEMLDEVAKTIFAPKGKQLFSAQGCKSVSQRIN</sequence>
<evidence type="ECO:0000259" key="3">
    <source>
        <dbReference type="Pfam" id="PF21376"/>
    </source>
</evidence>
<proteinExistence type="inferred from homology"/>
<feature type="chain" id="PRO_5013709802" description="Torsin-1A C-terminal domain-containing protein" evidence="2">
    <location>
        <begin position="23"/>
        <end position="425"/>
    </location>
</feature>
<dbReference type="GO" id="GO:0005788">
    <property type="term" value="C:endoplasmic reticulum lumen"/>
    <property type="evidence" value="ECO:0007669"/>
    <property type="project" value="TreeGrafter"/>
</dbReference>
<dbReference type="InterPro" id="IPR010448">
    <property type="entry name" value="Torsin"/>
</dbReference>
<dbReference type="PRINTS" id="PR00300">
    <property type="entry name" value="CLPPROTEASEA"/>
</dbReference>
<dbReference type="PANTHER" id="PTHR10760">
    <property type="entry name" value="TORSIN"/>
    <property type="match status" value="1"/>
</dbReference>
<evidence type="ECO:0000313" key="4">
    <source>
        <dbReference type="EMBL" id="LAB30836.1"/>
    </source>
</evidence>
<protein>
    <recommendedName>
        <fullName evidence="3">Torsin-1A C-terminal domain-containing protein</fullName>
    </recommendedName>
</protein>